<organism evidence="6 7">
    <name type="scientific">Talaromyces proteolyticus</name>
    <dbReference type="NCBI Taxonomy" id="1131652"/>
    <lineage>
        <taxon>Eukaryota</taxon>
        <taxon>Fungi</taxon>
        <taxon>Dikarya</taxon>
        <taxon>Ascomycota</taxon>
        <taxon>Pezizomycotina</taxon>
        <taxon>Eurotiomycetes</taxon>
        <taxon>Eurotiomycetidae</taxon>
        <taxon>Eurotiales</taxon>
        <taxon>Trichocomaceae</taxon>
        <taxon>Talaromyces</taxon>
        <taxon>Talaromyces sect. Bacilispori</taxon>
    </lineage>
</organism>
<keyword evidence="7" id="KW-1185">Reference proteome</keyword>
<dbReference type="GO" id="GO:0003677">
    <property type="term" value="F:DNA binding"/>
    <property type="evidence" value="ECO:0007669"/>
    <property type="project" value="UniProtKB-KW"/>
</dbReference>
<dbReference type="AlphaFoldDB" id="A0AAD4KP36"/>
<dbReference type="EMBL" id="JAJTJA010000009">
    <property type="protein sequence ID" value="KAH8693588.1"/>
    <property type="molecule type" value="Genomic_DNA"/>
</dbReference>
<evidence type="ECO:0000259" key="5">
    <source>
        <dbReference type="PROSITE" id="PS50048"/>
    </source>
</evidence>
<accession>A0AAD4KP36</accession>
<dbReference type="PANTHER" id="PTHR38791">
    <property type="entry name" value="ZN(II)2CYS6 TRANSCRIPTION FACTOR (EUROFUNG)-RELATED-RELATED"/>
    <property type="match status" value="1"/>
</dbReference>
<dbReference type="InterPro" id="IPR036864">
    <property type="entry name" value="Zn2-C6_fun-type_DNA-bd_sf"/>
</dbReference>
<evidence type="ECO:0000313" key="6">
    <source>
        <dbReference type="EMBL" id="KAH8693588.1"/>
    </source>
</evidence>
<dbReference type="RefSeq" id="XP_046069258.1">
    <property type="nucleotide sequence ID" value="XM_046211678.1"/>
</dbReference>
<keyword evidence="2" id="KW-0238">DNA-binding</keyword>
<keyword evidence="4" id="KW-0539">Nucleus</keyword>
<dbReference type="GO" id="GO:0000981">
    <property type="term" value="F:DNA-binding transcription factor activity, RNA polymerase II-specific"/>
    <property type="evidence" value="ECO:0007669"/>
    <property type="project" value="InterPro"/>
</dbReference>
<dbReference type="InterPro" id="IPR053175">
    <property type="entry name" value="DHMBA_Reg_Transcription_Factor"/>
</dbReference>
<keyword evidence="1" id="KW-0805">Transcription regulation</keyword>
<comment type="caution">
    <text evidence="6">The sequence shown here is derived from an EMBL/GenBank/DDBJ whole genome shotgun (WGS) entry which is preliminary data.</text>
</comment>
<dbReference type="PROSITE" id="PS50048">
    <property type="entry name" value="ZN2_CY6_FUNGAL_2"/>
    <property type="match status" value="1"/>
</dbReference>
<evidence type="ECO:0000256" key="1">
    <source>
        <dbReference type="ARBA" id="ARBA00023015"/>
    </source>
</evidence>
<sequence length="480" mass="54141">MPNIGRPSRDCYACRQRRVKCDLTRPECKKCVKKGLRCYGYRDKLDLCFRIETVSSLQSRMDGDGHRSRYRGDNLYPSAESQSLEAITSGRPVYVEETKVCSPPMVYPLTESWSNHFMPLTMNYLKDAFGVASDLFHTITRMISKVEEGSVLYQACNAVGFAYIATQRQYPKTIPTRARIYGTALKAVNRAIQDQQQLRSDRTLLSVWLLGRCELLLGSLHSVTSSIESSAWDVHTRGLIELIRLQSQDLFDTQDRRNLFWVAFTAVQVYAISTGKRCPPEAGSWIREIYGRSGVAEYPVLQVGVFSYNCTLLCSRIRQLVDECDLDELLSSSSSILLELDQMEMKAHPSSHERLISGCAVSPALTSSSGPDNTEPRHVGAYAFQVNFRIRLLYHIIEFLLLASRAPSCTSQQQADFSNIQDRCIGELRTLTSNTSHVLGPTSRASSVTKLNQYIRTHLLPRFGPIAESQTKIIENTMLE</sequence>
<gene>
    <name evidence="6" type="ORF">BGW36DRAFT_301336</name>
</gene>
<evidence type="ECO:0000256" key="4">
    <source>
        <dbReference type="ARBA" id="ARBA00023242"/>
    </source>
</evidence>
<feature type="domain" description="Zn(2)-C6 fungal-type" evidence="5">
    <location>
        <begin position="10"/>
        <end position="38"/>
    </location>
</feature>
<dbReference type="PANTHER" id="PTHR38791:SF11">
    <property type="entry name" value="ZN(II)2CYS6 TRANSCRIPTION FACTOR (EUROFUNG)"/>
    <property type="match status" value="1"/>
</dbReference>
<dbReference type="SUPFAM" id="SSF57701">
    <property type="entry name" value="Zn2/Cys6 DNA-binding domain"/>
    <property type="match status" value="1"/>
</dbReference>
<proteinExistence type="predicted"/>
<keyword evidence="3" id="KW-0804">Transcription</keyword>
<dbReference type="Pfam" id="PF00172">
    <property type="entry name" value="Zn_clus"/>
    <property type="match status" value="1"/>
</dbReference>
<dbReference type="InterPro" id="IPR021858">
    <property type="entry name" value="Fun_TF"/>
</dbReference>
<evidence type="ECO:0000313" key="7">
    <source>
        <dbReference type="Proteomes" id="UP001201262"/>
    </source>
</evidence>
<name>A0AAD4KP36_9EURO</name>
<dbReference type="GeneID" id="70241965"/>
<dbReference type="Proteomes" id="UP001201262">
    <property type="component" value="Unassembled WGS sequence"/>
</dbReference>
<dbReference type="Gene3D" id="4.10.240.10">
    <property type="entry name" value="Zn(2)-C6 fungal-type DNA-binding domain"/>
    <property type="match status" value="1"/>
</dbReference>
<dbReference type="CDD" id="cd00067">
    <property type="entry name" value="GAL4"/>
    <property type="match status" value="1"/>
</dbReference>
<protein>
    <recommendedName>
        <fullName evidence="5">Zn(2)-C6 fungal-type domain-containing protein</fullName>
    </recommendedName>
</protein>
<evidence type="ECO:0000256" key="3">
    <source>
        <dbReference type="ARBA" id="ARBA00023163"/>
    </source>
</evidence>
<dbReference type="Pfam" id="PF11951">
    <property type="entry name" value="Fungal_trans_2"/>
    <property type="match status" value="1"/>
</dbReference>
<evidence type="ECO:0000256" key="2">
    <source>
        <dbReference type="ARBA" id="ARBA00023125"/>
    </source>
</evidence>
<dbReference type="GO" id="GO:0008270">
    <property type="term" value="F:zinc ion binding"/>
    <property type="evidence" value="ECO:0007669"/>
    <property type="project" value="InterPro"/>
</dbReference>
<reference evidence="6" key="1">
    <citation type="submission" date="2021-12" db="EMBL/GenBank/DDBJ databases">
        <title>Convergent genome expansion in fungi linked to evolution of root-endophyte symbiosis.</title>
        <authorList>
            <consortium name="DOE Joint Genome Institute"/>
            <person name="Ke Y.-H."/>
            <person name="Bonito G."/>
            <person name="Liao H.-L."/>
            <person name="Looney B."/>
            <person name="Rojas-Flechas A."/>
            <person name="Nash J."/>
            <person name="Hameed K."/>
            <person name="Schadt C."/>
            <person name="Martin F."/>
            <person name="Crous P.W."/>
            <person name="Miettinen O."/>
            <person name="Magnuson J.K."/>
            <person name="Labbe J."/>
            <person name="Jacobson D."/>
            <person name="Doktycz M.J."/>
            <person name="Veneault-Fourrey C."/>
            <person name="Kuo A."/>
            <person name="Mondo S."/>
            <person name="Calhoun S."/>
            <person name="Riley R."/>
            <person name="Ohm R."/>
            <person name="LaButti K."/>
            <person name="Andreopoulos B."/>
            <person name="Pangilinan J."/>
            <person name="Nolan M."/>
            <person name="Tritt A."/>
            <person name="Clum A."/>
            <person name="Lipzen A."/>
            <person name="Daum C."/>
            <person name="Barry K."/>
            <person name="Grigoriev I.V."/>
            <person name="Vilgalys R."/>
        </authorList>
    </citation>
    <scope>NUCLEOTIDE SEQUENCE</scope>
    <source>
        <strain evidence="6">PMI_201</strain>
    </source>
</reference>
<dbReference type="InterPro" id="IPR001138">
    <property type="entry name" value="Zn2Cys6_DnaBD"/>
</dbReference>